<dbReference type="GO" id="GO:0016620">
    <property type="term" value="F:oxidoreductase activity, acting on the aldehyde or oxo group of donors, NAD or NADP as acceptor"/>
    <property type="evidence" value="ECO:0007669"/>
    <property type="project" value="InterPro"/>
</dbReference>
<evidence type="ECO:0000256" key="4">
    <source>
        <dbReference type="RuleBase" id="RU003345"/>
    </source>
</evidence>
<evidence type="ECO:0000313" key="6">
    <source>
        <dbReference type="EMBL" id="EGB03697.1"/>
    </source>
</evidence>
<evidence type="ECO:0000256" key="2">
    <source>
        <dbReference type="ARBA" id="ARBA00023002"/>
    </source>
</evidence>
<dbReference type="InterPro" id="IPR016162">
    <property type="entry name" value="Ald_DH_N"/>
</dbReference>
<dbReference type="PANTHER" id="PTHR11699">
    <property type="entry name" value="ALDEHYDE DEHYDROGENASE-RELATED"/>
    <property type="match status" value="1"/>
</dbReference>
<dbReference type="eggNOG" id="KOG2451">
    <property type="taxonomic scope" value="Eukaryota"/>
</dbReference>
<dbReference type="InParanoid" id="F0YMG8"/>
<dbReference type="PROSITE" id="PS00687">
    <property type="entry name" value="ALDEHYDE_DEHYDR_GLU"/>
    <property type="match status" value="1"/>
</dbReference>
<name>F0YMG8_AURAN</name>
<dbReference type="EMBL" id="GL833164">
    <property type="protein sequence ID" value="EGB03697.1"/>
    <property type="molecule type" value="Genomic_DNA"/>
</dbReference>
<feature type="domain" description="Aldehyde dehydrogenase" evidence="5">
    <location>
        <begin position="54"/>
        <end position="514"/>
    </location>
</feature>
<dbReference type="InterPro" id="IPR029510">
    <property type="entry name" value="Ald_DH_CS_GLU"/>
</dbReference>
<keyword evidence="2 4" id="KW-0560">Oxidoreductase</keyword>
<accession>F0YMG8</accession>
<dbReference type="InterPro" id="IPR016163">
    <property type="entry name" value="Ald_DH_C"/>
</dbReference>
<dbReference type="NCBIfam" id="NF007497">
    <property type="entry name" value="PRK10090.1"/>
    <property type="match status" value="1"/>
</dbReference>
<dbReference type="Gene3D" id="3.40.605.10">
    <property type="entry name" value="Aldehyde Dehydrogenase, Chain A, domain 1"/>
    <property type="match status" value="1"/>
</dbReference>
<gene>
    <name evidence="6" type="ORF">AURANDRAFT_33661</name>
</gene>
<dbReference type="OrthoDB" id="310895at2759"/>
<dbReference type="FunFam" id="3.40.605.10:FF:000007">
    <property type="entry name" value="NAD/NADP-dependent betaine aldehyde dehydrogenase"/>
    <property type="match status" value="1"/>
</dbReference>
<evidence type="ECO:0000256" key="3">
    <source>
        <dbReference type="PROSITE-ProRule" id="PRU10007"/>
    </source>
</evidence>
<feature type="active site" evidence="3">
    <location>
        <position position="292"/>
    </location>
</feature>
<dbReference type="InterPro" id="IPR016161">
    <property type="entry name" value="Ald_DH/histidinol_DH"/>
</dbReference>
<dbReference type="GeneID" id="20221330"/>
<dbReference type="Gene3D" id="3.40.309.10">
    <property type="entry name" value="Aldehyde Dehydrogenase, Chain A, domain 2"/>
    <property type="match status" value="1"/>
</dbReference>
<sequence>MIRIIARASATLAPCGLSLAHYASEPSQPTAARLPGAGAAAAPLRQCIGGSLVPSTSARTVAVEDPSTGAVIGSIPEGTAEDAHAALVAARAAQPAWAARSATDRGKALKAMARVVRENRVELAELLASEQNKTLGLAQVEIDFTAEYFDYYAGLARAYEGELVNSDDANEHISVHRLPVGVSVGICPWNFPVFVMARKLAPALLAGCAVVVKSSEVTPLACGRLAELWLASPDADLPPRGAWALVNGLGATVGAALTASPLADIVSMTGSVPTGKAIMRAAAEHMTKVSLELGGKAPAIVAADADLDLAVAAVVASRVCFSGQVCNCCERVYVHASVYEPFVAKLVAAMEAVRVGAPRDAAADCCGLVNAAQRDKVDGMVRRAVAAGAVARCGGRPLPGPGYKYAPTVLTGCAQGSEIVQEEVFGPVLPVLAFGTLTEAFALANDSKFGLTSSIYSSSVDVVERARAELRFGETYVNRENFEAIQGFHAGMRQSGVGGADGKRGLDEYLATHVVYVRRNPKAGD</sequence>
<dbReference type="InterPro" id="IPR016160">
    <property type="entry name" value="Ald_DH_CS_CYS"/>
</dbReference>
<dbReference type="InterPro" id="IPR015590">
    <property type="entry name" value="Aldehyde_DH_dom"/>
</dbReference>
<evidence type="ECO:0000313" key="7">
    <source>
        <dbReference type="Proteomes" id="UP000002729"/>
    </source>
</evidence>
<dbReference type="FunFam" id="3.40.309.10:FF:000009">
    <property type="entry name" value="Aldehyde dehydrogenase A"/>
    <property type="match status" value="1"/>
</dbReference>
<dbReference type="RefSeq" id="XP_009041626.1">
    <property type="nucleotide sequence ID" value="XM_009043378.1"/>
</dbReference>
<dbReference type="Proteomes" id="UP000002729">
    <property type="component" value="Unassembled WGS sequence"/>
</dbReference>
<dbReference type="AlphaFoldDB" id="F0YMG8"/>
<keyword evidence="7" id="KW-1185">Reference proteome</keyword>
<dbReference type="PROSITE" id="PS00070">
    <property type="entry name" value="ALDEHYDE_DEHYDR_CYS"/>
    <property type="match status" value="1"/>
</dbReference>
<dbReference type="SUPFAM" id="SSF53720">
    <property type="entry name" value="ALDH-like"/>
    <property type="match status" value="1"/>
</dbReference>
<comment type="similarity">
    <text evidence="1 4">Belongs to the aldehyde dehydrogenase family.</text>
</comment>
<evidence type="ECO:0000259" key="5">
    <source>
        <dbReference type="Pfam" id="PF00171"/>
    </source>
</evidence>
<evidence type="ECO:0000256" key="1">
    <source>
        <dbReference type="ARBA" id="ARBA00009986"/>
    </source>
</evidence>
<protein>
    <recommendedName>
        <fullName evidence="5">Aldehyde dehydrogenase domain-containing protein</fullName>
    </recommendedName>
</protein>
<organism evidence="7">
    <name type="scientific">Aureococcus anophagefferens</name>
    <name type="common">Harmful bloom alga</name>
    <dbReference type="NCBI Taxonomy" id="44056"/>
    <lineage>
        <taxon>Eukaryota</taxon>
        <taxon>Sar</taxon>
        <taxon>Stramenopiles</taxon>
        <taxon>Ochrophyta</taxon>
        <taxon>Pelagophyceae</taxon>
        <taxon>Pelagomonadales</taxon>
        <taxon>Pelagomonadaceae</taxon>
        <taxon>Aureococcus</taxon>
    </lineage>
</organism>
<reference evidence="6 7" key="1">
    <citation type="journal article" date="2011" name="Proc. Natl. Acad. Sci. U.S.A.">
        <title>Niche of harmful alga Aureococcus anophagefferens revealed through ecogenomics.</title>
        <authorList>
            <person name="Gobler C.J."/>
            <person name="Berry D.L."/>
            <person name="Dyhrman S.T."/>
            <person name="Wilhelm S.W."/>
            <person name="Salamov A."/>
            <person name="Lobanov A.V."/>
            <person name="Zhang Y."/>
            <person name="Collier J.L."/>
            <person name="Wurch L.L."/>
            <person name="Kustka A.B."/>
            <person name="Dill B.D."/>
            <person name="Shah M."/>
            <person name="VerBerkmoes N.C."/>
            <person name="Kuo A."/>
            <person name="Terry A."/>
            <person name="Pangilinan J."/>
            <person name="Lindquist E.A."/>
            <person name="Lucas S."/>
            <person name="Paulsen I.T."/>
            <person name="Hattenrath-Lehmann T.K."/>
            <person name="Talmage S.C."/>
            <person name="Walker E.A."/>
            <person name="Koch F."/>
            <person name="Burson A.M."/>
            <person name="Marcoval M.A."/>
            <person name="Tang Y.Z."/>
            <person name="Lecleir G.R."/>
            <person name="Coyne K.J."/>
            <person name="Berg G.M."/>
            <person name="Bertrand E.M."/>
            <person name="Saito M.A."/>
            <person name="Gladyshev V.N."/>
            <person name="Grigoriev I.V."/>
        </authorList>
    </citation>
    <scope>NUCLEOTIDE SEQUENCE [LARGE SCALE GENOMIC DNA]</scope>
    <source>
        <strain evidence="7">CCMP 1984</strain>
    </source>
</reference>
<dbReference type="Pfam" id="PF00171">
    <property type="entry name" value="Aldedh"/>
    <property type="match status" value="1"/>
</dbReference>
<proteinExistence type="inferred from homology"/>
<dbReference type="KEGG" id="aaf:AURANDRAFT_33661"/>